<evidence type="ECO:0000256" key="1">
    <source>
        <dbReference type="SAM" id="Phobius"/>
    </source>
</evidence>
<feature type="transmembrane region" description="Helical" evidence="1">
    <location>
        <begin position="9"/>
        <end position="25"/>
    </location>
</feature>
<evidence type="ECO:0000313" key="4">
    <source>
        <dbReference type="Proteomes" id="UP000237003"/>
    </source>
</evidence>
<dbReference type="RefSeq" id="WP_103777714.1">
    <property type="nucleotide sequence ID" value="NZ_PQLX01000007.1"/>
</dbReference>
<dbReference type="OrthoDB" id="7065968at2"/>
<keyword evidence="1" id="KW-0472">Membrane</keyword>
<organism evidence="3 4">
    <name type="scientific">Citrobacter amalonaticus</name>
    <dbReference type="NCBI Taxonomy" id="35703"/>
    <lineage>
        <taxon>Bacteria</taxon>
        <taxon>Pseudomonadati</taxon>
        <taxon>Pseudomonadota</taxon>
        <taxon>Gammaproteobacteria</taxon>
        <taxon>Enterobacterales</taxon>
        <taxon>Enterobacteriaceae</taxon>
        <taxon>Citrobacter</taxon>
    </lineage>
</organism>
<dbReference type="AlphaFoldDB" id="A0A2S4RU20"/>
<keyword evidence="1" id="KW-1133">Transmembrane helix</keyword>
<comment type="caution">
    <text evidence="3">The sequence shown here is derived from an EMBL/GenBank/DDBJ whole genome shotgun (WGS) entry which is preliminary data.</text>
</comment>
<name>A0A2S4RU20_CITAM</name>
<feature type="domain" description="Tli3-like" evidence="2">
    <location>
        <begin position="62"/>
        <end position="201"/>
    </location>
</feature>
<evidence type="ECO:0000313" key="3">
    <source>
        <dbReference type="EMBL" id="POU63503.1"/>
    </source>
</evidence>
<dbReference type="EMBL" id="PQLX01000007">
    <property type="protein sequence ID" value="POU63503.1"/>
    <property type="molecule type" value="Genomic_DNA"/>
</dbReference>
<dbReference type="Proteomes" id="UP000237003">
    <property type="component" value="Unassembled WGS sequence"/>
</dbReference>
<proteinExistence type="predicted"/>
<keyword evidence="1" id="KW-0812">Transmembrane</keyword>
<reference evidence="3 4" key="1">
    <citation type="submission" date="2018-01" db="EMBL/GenBank/DDBJ databases">
        <title>Complete genome sequences of 14 Citrobacter spp. isolated from plant in Canada.</title>
        <authorList>
            <person name="Bhandare S.G."/>
            <person name="Colavecchio A."/>
            <person name="Jeukens J."/>
            <person name="Emond-Rheault J.-G."/>
            <person name="Freschi L."/>
            <person name="Hamel J."/>
            <person name="Kukavica-Ibrulj I."/>
            <person name="Levesque R."/>
            <person name="Goodridge L."/>
        </authorList>
    </citation>
    <scope>NUCLEOTIDE SEQUENCE [LARGE SCALE GENOMIC DNA]</scope>
    <source>
        <strain evidence="3 4">S1285</strain>
    </source>
</reference>
<dbReference type="InterPro" id="IPR057562">
    <property type="entry name" value="Tli3-like_dom"/>
</dbReference>
<accession>A0A2S4RU20</accession>
<dbReference type="Pfam" id="PF24316">
    <property type="entry name" value="Tli3"/>
    <property type="match status" value="1"/>
</dbReference>
<evidence type="ECO:0000259" key="2">
    <source>
        <dbReference type="Pfam" id="PF24316"/>
    </source>
</evidence>
<gene>
    <name evidence="3" type="ORF">C3430_19150</name>
</gene>
<sequence length="349" mass="39646">MKWNQSDRKVLTIIAITGVLLYAIYKGLQFLAGVSMGASFGVGLGGMSGSQQVEESRKVETDAPTQIIYRIDKNRYLTLENYISCDKGGQVYYNDTEREIKNLLGWDIDFNDFSYRLGNSMASYQGSIVNGADNGYLAFPGASTDQYCGSGRSERGCPVFFFFSADHGKTFIYKIIAEEYNTPERFSKLKVVVANDGVYLKDGSQTESVYSHPIGLRDLHSVNKLIFSDGNLISVYDDWQKKVHELVKKELIRKKMPYANDYGPRFHIFDYIRTLTPPKTHEESNLMANELSDIRIRIEDEVYSNRIKFPILLTQGLDSKYQCNKSIKAKTIIYTSESNGKKEVVKNEQ</sequence>
<protein>
    <recommendedName>
        <fullName evidence="2">Tli3-like domain-containing protein</fullName>
    </recommendedName>
</protein>